<evidence type="ECO:0008006" key="3">
    <source>
        <dbReference type="Google" id="ProtNLM"/>
    </source>
</evidence>
<dbReference type="SUPFAM" id="SSF53795">
    <property type="entry name" value="PEP carboxykinase-like"/>
    <property type="match status" value="1"/>
</dbReference>
<reference evidence="2" key="1">
    <citation type="journal article" date="2019" name="Int. J. Syst. Evol. Microbiol.">
        <title>The Global Catalogue of Microorganisms (GCM) 10K type strain sequencing project: providing services to taxonomists for standard genome sequencing and annotation.</title>
        <authorList>
            <consortium name="The Broad Institute Genomics Platform"/>
            <consortium name="The Broad Institute Genome Sequencing Center for Infectious Disease"/>
            <person name="Wu L."/>
            <person name="Ma J."/>
        </authorList>
    </citation>
    <scope>NUCLEOTIDE SEQUENCE [LARGE SCALE GENOMIC DNA]</scope>
    <source>
        <strain evidence="2">CECT 7698</strain>
    </source>
</reference>
<name>A0ABV7LT94_9GAMM</name>
<dbReference type="EMBL" id="JBHRUG010000031">
    <property type="protein sequence ID" value="MFC3285476.1"/>
    <property type="molecule type" value="Genomic_DNA"/>
</dbReference>
<keyword evidence="2" id="KW-1185">Reference proteome</keyword>
<dbReference type="Gene3D" id="3.40.50.300">
    <property type="entry name" value="P-loop containing nucleotide triphosphate hydrolases"/>
    <property type="match status" value="1"/>
</dbReference>
<dbReference type="Proteomes" id="UP001595579">
    <property type="component" value="Unassembled WGS sequence"/>
</dbReference>
<proteinExistence type="predicted"/>
<organism evidence="1 2">
    <name type="scientific">Litchfieldella rifensis</name>
    <dbReference type="NCBI Taxonomy" id="762643"/>
    <lineage>
        <taxon>Bacteria</taxon>
        <taxon>Pseudomonadati</taxon>
        <taxon>Pseudomonadota</taxon>
        <taxon>Gammaproteobacteria</taxon>
        <taxon>Oceanospirillales</taxon>
        <taxon>Halomonadaceae</taxon>
        <taxon>Litchfieldella</taxon>
    </lineage>
</organism>
<evidence type="ECO:0000313" key="1">
    <source>
        <dbReference type="EMBL" id="MFC3285476.1"/>
    </source>
</evidence>
<dbReference type="RefSeq" id="WP_386776242.1">
    <property type="nucleotide sequence ID" value="NZ_JBHRUG010000031.1"/>
</dbReference>
<dbReference type="InterPro" id="IPR027417">
    <property type="entry name" value="P-loop_NTPase"/>
</dbReference>
<gene>
    <name evidence="1" type="ORF">ACFOEV_17895</name>
</gene>
<sequence length="352" mass="38562">MKQHRYRIYGLCLETDYRFRSPMTPAPLEEETELRFSCVLATHGRSLSADDCLYLSPEKNRYGESVVQLYAMSSGYLMRFPRVADFLINPGEITCQLYDLRLDYMVEICLLGHVLSYYLELSGIAAIHAGAVAIDNRAVLFAADRTGGKSTLVASMVEAGFPLLADDIAALEERSGTVACRHGFPQLKLTPEQALRFAGHADGFPLVHPAFSKLSVPAQQVGQVATVALPVARIYLLERRVRDAVVDHEAGVRLAPVAAGEALIQLVRHAFLAEVLDGHGSNNGFYRGDDNGAEVGGLRASRFHRLAKITQNVPVKRLRYSSGYELLPQVHAAILTDLNLPSHAMSAAAMAR</sequence>
<protein>
    <recommendedName>
        <fullName evidence="3">Serine kinase</fullName>
    </recommendedName>
</protein>
<evidence type="ECO:0000313" key="2">
    <source>
        <dbReference type="Proteomes" id="UP001595579"/>
    </source>
</evidence>
<comment type="caution">
    <text evidence="1">The sequence shown here is derived from an EMBL/GenBank/DDBJ whole genome shotgun (WGS) entry which is preliminary data.</text>
</comment>
<accession>A0ABV7LT94</accession>